<evidence type="ECO:0000259" key="1">
    <source>
        <dbReference type="SMART" id="SM00829"/>
    </source>
</evidence>
<sequence length="328" mass="32497">MQALVFDRPASDTSATRVAELATPAPGPGQLAVRVAYAGINFKDVMARRGDPGYVTRWPFVPGLEITGTVVGTGRGVTAHRVGDQVVALTNNGGLAEIALADAALTVGLPAGLDAAAAVTVPGALTTAVLLHDHVARVRAGDVVVVHSAAGAVGRALADVARVRSGARLIGAVGAPARVAAAHDAGYPDVLVRGDTLADEARAATGGRGADIVLDPQGTTYLDQDFAMLAPAGRVILFGNASGAALAALPPTGSLYRRNASVGGFSLEALSAAEPATVAAAMSTALGLLADGRATADPTILSGLAAAPEAQQALADGAGKGKYVIEVG</sequence>
<dbReference type="InterPro" id="IPR051397">
    <property type="entry name" value="Zn-ADH-like_protein"/>
</dbReference>
<dbReference type="InterPro" id="IPR011032">
    <property type="entry name" value="GroES-like_sf"/>
</dbReference>
<keyword evidence="3" id="KW-1185">Reference proteome</keyword>
<dbReference type="SMART" id="SM00829">
    <property type="entry name" value="PKS_ER"/>
    <property type="match status" value="1"/>
</dbReference>
<protein>
    <submittedName>
        <fullName evidence="2">Zinc-binding alcohol dehydrogenase family protein</fullName>
    </submittedName>
</protein>
<feature type="domain" description="Enoyl reductase (ER)" evidence="1">
    <location>
        <begin position="11"/>
        <end position="325"/>
    </location>
</feature>
<evidence type="ECO:0000313" key="2">
    <source>
        <dbReference type="EMBL" id="MFC7273096.1"/>
    </source>
</evidence>
<dbReference type="Proteomes" id="UP001596548">
    <property type="component" value="Unassembled WGS sequence"/>
</dbReference>
<name>A0ABW2HJP8_9ACTN</name>
<organism evidence="2 3">
    <name type="scientific">Paractinoplanes rhizophilus</name>
    <dbReference type="NCBI Taxonomy" id="1416877"/>
    <lineage>
        <taxon>Bacteria</taxon>
        <taxon>Bacillati</taxon>
        <taxon>Actinomycetota</taxon>
        <taxon>Actinomycetes</taxon>
        <taxon>Micromonosporales</taxon>
        <taxon>Micromonosporaceae</taxon>
        <taxon>Paractinoplanes</taxon>
    </lineage>
</organism>
<reference evidence="3" key="1">
    <citation type="journal article" date="2019" name="Int. J. Syst. Evol. Microbiol.">
        <title>The Global Catalogue of Microorganisms (GCM) 10K type strain sequencing project: providing services to taxonomists for standard genome sequencing and annotation.</title>
        <authorList>
            <consortium name="The Broad Institute Genomics Platform"/>
            <consortium name="The Broad Institute Genome Sequencing Center for Infectious Disease"/>
            <person name="Wu L."/>
            <person name="Ma J."/>
        </authorList>
    </citation>
    <scope>NUCLEOTIDE SEQUENCE [LARGE SCALE GENOMIC DNA]</scope>
    <source>
        <strain evidence="3">XZYJT-10</strain>
    </source>
</reference>
<dbReference type="SUPFAM" id="SSF51735">
    <property type="entry name" value="NAD(P)-binding Rossmann-fold domains"/>
    <property type="match status" value="1"/>
</dbReference>
<dbReference type="Pfam" id="PF08240">
    <property type="entry name" value="ADH_N"/>
    <property type="match status" value="1"/>
</dbReference>
<accession>A0ABW2HJP8</accession>
<evidence type="ECO:0000313" key="3">
    <source>
        <dbReference type="Proteomes" id="UP001596548"/>
    </source>
</evidence>
<dbReference type="InterPro" id="IPR013149">
    <property type="entry name" value="ADH-like_C"/>
</dbReference>
<proteinExistence type="predicted"/>
<dbReference type="InterPro" id="IPR013154">
    <property type="entry name" value="ADH-like_N"/>
</dbReference>
<dbReference type="SUPFAM" id="SSF50129">
    <property type="entry name" value="GroES-like"/>
    <property type="match status" value="1"/>
</dbReference>
<dbReference type="Pfam" id="PF00107">
    <property type="entry name" value="ADH_zinc_N"/>
    <property type="match status" value="1"/>
</dbReference>
<comment type="caution">
    <text evidence="2">The sequence shown here is derived from an EMBL/GenBank/DDBJ whole genome shotgun (WGS) entry which is preliminary data.</text>
</comment>
<dbReference type="InterPro" id="IPR036291">
    <property type="entry name" value="NAD(P)-bd_dom_sf"/>
</dbReference>
<dbReference type="Gene3D" id="3.90.180.10">
    <property type="entry name" value="Medium-chain alcohol dehydrogenases, catalytic domain"/>
    <property type="match status" value="1"/>
</dbReference>
<dbReference type="InterPro" id="IPR020843">
    <property type="entry name" value="ER"/>
</dbReference>
<dbReference type="EMBL" id="JBHTBJ010000001">
    <property type="protein sequence ID" value="MFC7273096.1"/>
    <property type="molecule type" value="Genomic_DNA"/>
</dbReference>
<dbReference type="Gene3D" id="3.40.50.720">
    <property type="entry name" value="NAD(P)-binding Rossmann-like Domain"/>
    <property type="match status" value="1"/>
</dbReference>
<gene>
    <name evidence="2" type="ORF">ACFQS1_03790</name>
</gene>
<dbReference type="RefSeq" id="WP_378964579.1">
    <property type="nucleotide sequence ID" value="NZ_JBHTBJ010000001.1"/>
</dbReference>
<dbReference type="PANTHER" id="PTHR43677:SF4">
    <property type="entry name" value="QUINONE OXIDOREDUCTASE-LIKE PROTEIN 2"/>
    <property type="match status" value="1"/>
</dbReference>
<dbReference type="PANTHER" id="PTHR43677">
    <property type="entry name" value="SHORT-CHAIN DEHYDROGENASE/REDUCTASE"/>
    <property type="match status" value="1"/>
</dbReference>